<dbReference type="AlphaFoldDB" id="A0A376P332"/>
<dbReference type="EMBL" id="UGBT01000002">
    <property type="protein sequence ID" value="STH72847.1"/>
    <property type="molecule type" value="Genomic_DNA"/>
</dbReference>
<dbReference type="Proteomes" id="UP000254428">
    <property type="component" value="Unassembled WGS sequence"/>
</dbReference>
<organism evidence="2 3">
    <name type="scientific">Escherichia coli</name>
    <dbReference type="NCBI Taxonomy" id="562"/>
    <lineage>
        <taxon>Bacteria</taxon>
        <taxon>Pseudomonadati</taxon>
        <taxon>Pseudomonadota</taxon>
        <taxon>Gammaproteobacteria</taxon>
        <taxon>Enterobacterales</taxon>
        <taxon>Enterobacteriaceae</taxon>
        <taxon>Escherichia</taxon>
    </lineage>
</organism>
<evidence type="ECO:0000313" key="2">
    <source>
        <dbReference type="EMBL" id="STH72847.1"/>
    </source>
</evidence>
<gene>
    <name evidence="2" type="ORF">NCTC11341_04540</name>
</gene>
<proteinExistence type="predicted"/>
<evidence type="ECO:0000259" key="1">
    <source>
        <dbReference type="Pfam" id="PF16289"/>
    </source>
</evidence>
<dbReference type="Pfam" id="PF16289">
    <property type="entry name" value="PIN_12"/>
    <property type="match status" value="1"/>
</dbReference>
<name>A0A376P332_ECOLX</name>
<dbReference type="RefSeq" id="WP_134889624.1">
    <property type="nucleotide sequence ID" value="NZ_UGBG01000002.1"/>
</dbReference>
<dbReference type="InterPro" id="IPR032557">
    <property type="entry name" value="DUF4935"/>
</dbReference>
<protein>
    <recommendedName>
        <fullName evidence="1">DUF4935 domain-containing protein</fullName>
    </recommendedName>
</protein>
<reference evidence="2 3" key="1">
    <citation type="submission" date="2018-06" db="EMBL/GenBank/DDBJ databases">
        <authorList>
            <consortium name="Pathogen Informatics"/>
            <person name="Doyle S."/>
        </authorList>
    </citation>
    <scope>NUCLEOTIDE SEQUENCE [LARGE SCALE GENOMIC DNA]</scope>
    <source>
        <strain evidence="2 3">NCTC11341</strain>
    </source>
</reference>
<feature type="domain" description="DUF4935" evidence="1">
    <location>
        <begin position="7"/>
        <end position="171"/>
    </location>
</feature>
<sequence length="353" mass="40318">MLKTNKVFIDTQTYVKAGLHFEGVAFKAFHELCAKGDLVLITTTVVEREVKGKIEESIKDALQAINTVQRKARLLNSIDNGPLHGFFQQFNEHEIHEAAQKVFDDFLKGCHAKLATIEVIDLNEVLDKYFGKEPPFGQNKKKSEFPDAITLAAVERFVNDEDVYIISEDSDLKNYCDGKNNLHQIDSLDKFLGEYNTHTNELSNKLMQFIESKREDIRADVIAQLNDADGYNVSTWEDAELDSFEVVNIDDFEPSIIKIDNNYCLATFSVSVDFEVTVSGPDFNNGYWDSEDKVMIPMETTTRTEVQEISFDVEIEVMYEIEDGELTDIAFDVNIDKLSRGIEFSIEENNFEY</sequence>
<accession>A0A376P332</accession>
<evidence type="ECO:0000313" key="3">
    <source>
        <dbReference type="Proteomes" id="UP000254428"/>
    </source>
</evidence>